<keyword evidence="1" id="KW-0472">Membrane</keyword>
<evidence type="ECO:0000313" key="3">
    <source>
        <dbReference type="Proteomes" id="UP000295554"/>
    </source>
</evidence>
<dbReference type="RefSeq" id="WP_133215057.1">
    <property type="nucleotide sequence ID" value="NZ_SMSE01000004.1"/>
</dbReference>
<dbReference type="AlphaFoldDB" id="A0A4R5LP41"/>
<comment type="caution">
    <text evidence="2">The sequence shown here is derived from an EMBL/GenBank/DDBJ whole genome shotgun (WGS) entry which is preliminary data.</text>
</comment>
<dbReference type="OrthoDB" id="9793024at2"/>
<name>A0A4R5LP41_9GAMM</name>
<keyword evidence="1" id="KW-0812">Transmembrane</keyword>
<dbReference type="Proteomes" id="UP000295554">
    <property type="component" value="Unassembled WGS sequence"/>
</dbReference>
<accession>A0A4R5LP41</accession>
<keyword evidence="3" id="KW-1185">Reference proteome</keyword>
<keyword evidence="1" id="KW-1133">Transmembrane helix</keyword>
<feature type="transmembrane region" description="Helical" evidence="1">
    <location>
        <begin position="7"/>
        <end position="25"/>
    </location>
</feature>
<proteinExistence type="predicted"/>
<protein>
    <submittedName>
        <fullName evidence="2">Uncharacterized protein</fullName>
    </submittedName>
</protein>
<evidence type="ECO:0000313" key="2">
    <source>
        <dbReference type="EMBL" id="TDG12133.1"/>
    </source>
</evidence>
<sequence>MFKNKHVIIAMIVAPILSILAWIAVGQFTGEQPQPAKPGETYPLVEKSNCRYNSGSCDLENEDFRLRLTLQQGVTGPEFLLSSSHALEGAVLAVGDAGSAPAPAAMRATDGQGLEWRIVLAEVPAPGQRIRLVAQAGGSSYFADAATTFLQPADG</sequence>
<gene>
    <name evidence="2" type="ORF">E2F43_17440</name>
</gene>
<evidence type="ECO:0000256" key="1">
    <source>
        <dbReference type="SAM" id="Phobius"/>
    </source>
</evidence>
<dbReference type="EMBL" id="SMSE01000004">
    <property type="protein sequence ID" value="TDG12133.1"/>
    <property type="molecule type" value="Genomic_DNA"/>
</dbReference>
<organism evidence="2 3">
    <name type="scientific">Seongchinamella unica</name>
    <dbReference type="NCBI Taxonomy" id="2547392"/>
    <lineage>
        <taxon>Bacteria</taxon>
        <taxon>Pseudomonadati</taxon>
        <taxon>Pseudomonadota</taxon>
        <taxon>Gammaproteobacteria</taxon>
        <taxon>Cellvibrionales</taxon>
        <taxon>Halieaceae</taxon>
        <taxon>Seongchinamella</taxon>
    </lineage>
</organism>
<reference evidence="2 3" key="1">
    <citation type="submission" date="2019-03" db="EMBL/GenBank/DDBJ databases">
        <title>Seongchinamella monodicae gen. nov., sp. nov., a novel member of the Gammaproteobacteria isolated from a tidal mudflat of beach.</title>
        <authorList>
            <person name="Yang H.G."/>
            <person name="Kang J.W."/>
            <person name="Lee S.D."/>
        </authorList>
    </citation>
    <scope>NUCLEOTIDE SEQUENCE [LARGE SCALE GENOMIC DNA]</scope>
    <source>
        <strain evidence="2 3">GH4-78</strain>
    </source>
</reference>